<dbReference type="AlphaFoldDB" id="A0A6M5Y236"/>
<feature type="transmembrane region" description="Helical" evidence="1">
    <location>
        <begin position="148"/>
        <end position="165"/>
    </location>
</feature>
<dbReference type="EMBL" id="CP053435">
    <property type="protein sequence ID" value="QJW88747.1"/>
    <property type="molecule type" value="Genomic_DNA"/>
</dbReference>
<keyword evidence="3" id="KW-1185">Reference proteome</keyword>
<protein>
    <submittedName>
        <fullName evidence="2">Uncharacterized protein</fullName>
    </submittedName>
</protein>
<evidence type="ECO:0000313" key="3">
    <source>
        <dbReference type="Proteomes" id="UP000502756"/>
    </source>
</evidence>
<proteinExistence type="predicted"/>
<organism evidence="2 3">
    <name type="scientific">Spirosoma taeanense</name>
    <dbReference type="NCBI Taxonomy" id="2735870"/>
    <lineage>
        <taxon>Bacteria</taxon>
        <taxon>Pseudomonadati</taxon>
        <taxon>Bacteroidota</taxon>
        <taxon>Cytophagia</taxon>
        <taxon>Cytophagales</taxon>
        <taxon>Cytophagaceae</taxon>
        <taxon>Spirosoma</taxon>
    </lineage>
</organism>
<reference evidence="2 3" key="1">
    <citation type="submission" date="2020-05" db="EMBL/GenBank/DDBJ databases">
        <title>Genome sequencing of Spirosoma sp. TS118.</title>
        <authorList>
            <person name="Lee J.-H."/>
            <person name="Jeong S."/>
            <person name="Zhao L."/>
            <person name="Jung J.-H."/>
            <person name="Kim M.-K."/>
            <person name="Lim S."/>
        </authorList>
    </citation>
    <scope>NUCLEOTIDE SEQUENCE [LARGE SCALE GENOMIC DNA]</scope>
    <source>
        <strain evidence="2 3">TS118</strain>
    </source>
</reference>
<sequence length="166" mass="18523">MKSLVTKGLPWALLTCLIIYTLICLLVISDPKLHWPGWNWPDWKQLIMLSGPVHWPGWGRLVMLLSVVVAVLVALTFKQPADQYPASTGNEHITTEPSAFNKGLGQAWHIRPLAASIILLVVYSLVWFIELKAPINSIGQNFHHWTPLGRLVMLVGIGVAIKSLFT</sequence>
<evidence type="ECO:0000313" key="2">
    <source>
        <dbReference type="EMBL" id="QJW88747.1"/>
    </source>
</evidence>
<keyword evidence="1" id="KW-1133">Transmembrane helix</keyword>
<accession>A0A6M5Y236</accession>
<keyword evidence="1" id="KW-0472">Membrane</keyword>
<keyword evidence="1" id="KW-0812">Transmembrane</keyword>
<feature type="transmembrane region" description="Helical" evidence="1">
    <location>
        <begin position="110"/>
        <end position="128"/>
    </location>
</feature>
<evidence type="ECO:0000256" key="1">
    <source>
        <dbReference type="SAM" id="Phobius"/>
    </source>
</evidence>
<gene>
    <name evidence="2" type="ORF">HNV11_04805</name>
</gene>
<feature type="transmembrane region" description="Helical" evidence="1">
    <location>
        <begin position="9"/>
        <end position="28"/>
    </location>
</feature>
<name>A0A6M5Y236_9BACT</name>
<feature type="transmembrane region" description="Helical" evidence="1">
    <location>
        <begin position="58"/>
        <end position="77"/>
    </location>
</feature>
<dbReference type="KEGG" id="stae:HNV11_04805"/>
<dbReference type="Proteomes" id="UP000502756">
    <property type="component" value="Chromosome"/>
</dbReference>
<dbReference type="RefSeq" id="WP_171738585.1">
    <property type="nucleotide sequence ID" value="NZ_CP053435.1"/>
</dbReference>